<evidence type="ECO:0000256" key="1">
    <source>
        <dbReference type="SAM" id="Coils"/>
    </source>
</evidence>
<comment type="caution">
    <text evidence="3">The sequence shown here is derived from an EMBL/GenBank/DDBJ whole genome shotgun (WGS) entry which is preliminary data.</text>
</comment>
<dbReference type="EMBL" id="JBICCN010000254">
    <property type="protein sequence ID" value="KAL3082927.1"/>
    <property type="molecule type" value="Genomic_DNA"/>
</dbReference>
<evidence type="ECO:0000256" key="2">
    <source>
        <dbReference type="SAM" id="MobiDB-lite"/>
    </source>
</evidence>
<reference evidence="3 4" key="1">
    <citation type="submission" date="2024-10" db="EMBL/GenBank/DDBJ databases">
        <authorList>
            <person name="Kim D."/>
        </authorList>
    </citation>
    <scope>NUCLEOTIDE SEQUENCE [LARGE SCALE GENOMIC DNA]</scope>
    <source>
        <strain evidence="3">Taebaek</strain>
    </source>
</reference>
<keyword evidence="4" id="KW-1185">Reference proteome</keyword>
<proteinExistence type="predicted"/>
<feature type="coiled-coil region" evidence="1">
    <location>
        <begin position="61"/>
        <end position="88"/>
    </location>
</feature>
<accession>A0ABD2ISF7</accession>
<keyword evidence="1" id="KW-0175">Coiled coil</keyword>
<organism evidence="3 4">
    <name type="scientific">Heterodera schachtii</name>
    <name type="common">Sugarbeet cyst nematode worm</name>
    <name type="synonym">Tylenchus schachtii</name>
    <dbReference type="NCBI Taxonomy" id="97005"/>
    <lineage>
        <taxon>Eukaryota</taxon>
        <taxon>Metazoa</taxon>
        <taxon>Ecdysozoa</taxon>
        <taxon>Nematoda</taxon>
        <taxon>Chromadorea</taxon>
        <taxon>Rhabditida</taxon>
        <taxon>Tylenchina</taxon>
        <taxon>Tylenchomorpha</taxon>
        <taxon>Tylenchoidea</taxon>
        <taxon>Heteroderidae</taxon>
        <taxon>Heteroderinae</taxon>
        <taxon>Heterodera</taxon>
    </lineage>
</organism>
<evidence type="ECO:0000313" key="3">
    <source>
        <dbReference type="EMBL" id="KAL3082927.1"/>
    </source>
</evidence>
<gene>
    <name evidence="3" type="ORF">niasHS_010729</name>
</gene>
<evidence type="ECO:0000313" key="4">
    <source>
        <dbReference type="Proteomes" id="UP001620645"/>
    </source>
</evidence>
<dbReference type="AlphaFoldDB" id="A0ABD2ISF7"/>
<sequence length="143" mass="15699">MASQIVPRLKMDSLATDSAIDDFYKIDRRGANRFLGESLLAMLADKSDECKGRGDGKHVYMDDSMAERRMAEENLQNVQSARAILSARFSSVSANGSGDGENDSGKLPPKSPRTNSAELRLDADKILNLLLVRSKLILRVSLL</sequence>
<dbReference type="Proteomes" id="UP001620645">
    <property type="component" value="Unassembled WGS sequence"/>
</dbReference>
<feature type="region of interest" description="Disordered" evidence="2">
    <location>
        <begin position="92"/>
        <end position="116"/>
    </location>
</feature>
<name>A0ABD2ISF7_HETSC</name>
<protein>
    <submittedName>
        <fullName evidence="3">Uncharacterized protein</fullName>
    </submittedName>
</protein>